<dbReference type="AlphaFoldDB" id="A0A6J4QBG6"/>
<feature type="compositionally biased region" description="Basic and acidic residues" evidence="1">
    <location>
        <begin position="126"/>
        <end position="137"/>
    </location>
</feature>
<feature type="non-terminal residue" evidence="2">
    <location>
        <position position="1"/>
    </location>
</feature>
<feature type="compositionally biased region" description="Low complexity" evidence="1">
    <location>
        <begin position="83"/>
        <end position="92"/>
    </location>
</feature>
<dbReference type="EC" id="2.7.8.7" evidence="2"/>
<organism evidence="2">
    <name type="scientific">uncultured Ramlibacter sp</name>
    <dbReference type="NCBI Taxonomy" id="260755"/>
    <lineage>
        <taxon>Bacteria</taxon>
        <taxon>Pseudomonadati</taxon>
        <taxon>Pseudomonadota</taxon>
        <taxon>Betaproteobacteria</taxon>
        <taxon>Burkholderiales</taxon>
        <taxon>Comamonadaceae</taxon>
        <taxon>Ramlibacter</taxon>
        <taxon>environmental samples</taxon>
    </lineage>
</organism>
<name>A0A6J4QBG6_9BURK</name>
<dbReference type="GO" id="GO:0008897">
    <property type="term" value="F:holo-[acyl-carrier-protein] synthase activity"/>
    <property type="evidence" value="ECO:0007669"/>
    <property type="project" value="UniProtKB-EC"/>
</dbReference>
<gene>
    <name evidence="2" type="ORF">AVDCRST_MAG51-2907</name>
</gene>
<keyword evidence="2" id="KW-0808">Transferase</keyword>
<dbReference type="EMBL" id="CADCUX010000621">
    <property type="protein sequence ID" value="CAA9435548.1"/>
    <property type="molecule type" value="Genomic_DNA"/>
</dbReference>
<feature type="compositionally biased region" description="Basic residues" evidence="1">
    <location>
        <begin position="1"/>
        <end position="10"/>
    </location>
</feature>
<feature type="compositionally biased region" description="Basic residues" evidence="1">
    <location>
        <begin position="112"/>
        <end position="123"/>
    </location>
</feature>
<feature type="non-terminal residue" evidence="2">
    <location>
        <position position="137"/>
    </location>
</feature>
<accession>A0A6J4QBG6</accession>
<reference evidence="2" key="1">
    <citation type="submission" date="2020-02" db="EMBL/GenBank/DDBJ databases">
        <authorList>
            <person name="Meier V. D."/>
        </authorList>
    </citation>
    <scope>NUCLEOTIDE SEQUENCE</scope>
    <source>
        <strain evidence="2">AVDCRST_MAG51</strain>
    </source>
</reference>
<feature type="region of interest" description="Disordered" evidence="1">
    <location>
        <begin position="1"/>
        <end position="32"/>
    </location>
</feature>
<protein>
    <submittedName>
        <fullName evidence="2">Holo-[acyl-carrier-protein] synthase</fullName>
        <ecNumber evidence="2">2.7.8.7</ecNumber>
    </submittedName>
</protein>
<evidence type="ECO:0000313" key="2">
    <source>
        <dbReference type="EMBL" id="CAA9435548.1"/>
    </source>
</evidence>
<evidence type="ECO:0000256" key="1">
    <source>
        <dbReference type="SAM" id="MobiDB-lite"/>
    </source>
</evidence>
<feature type="region of interest" description="Disordered" evidence="1">
    <location>
        <begin position="83"/>
        <end position="137"/>
    </location>
</feature>
<proteinExistence type="predicted"/>
<sequence>DPRHRHGHLRRAPDSRLAGAARRALRPQDPGGWRIPNLAVARRPLARAGGPLPGHAVLGQGGLQQGCRTGHAHAHDLAPLRSRQAPQRQARAGLAWRPQAMVRGPGPQCPRDRHRRNRLRRQLRGGGKEQPIERNPM</sequence>